<evidence type="ECO:0000256" key="2">
    <source>
        <dbReference type="HAMAP-Rule" id="MF_00457"/>
    </source>
</evidence>
<dbReference type="STRING" id="1056495.Calag_1362"/>
<evidence type="ECO:0000313" key="5">
    <source>
        <dbReference type="Proteomes" id="UP000010469"/>
    </source>
</evidence>
<feature type="domain" description="Metallo-beta-lactamase" evidence="3">
    <location>
        <begin position="11"/>
        <end position="191"/>
    </location>
</feature>
<evidence type="ECO:0000256" key="1">
    <source>
        <dbReference type="ARBA" id="ARBA00022801"/>
    </source>
</evidence>
<dbReference type="InterPro" id="IPR036866">
    <property type="entry name" value="RibonucZ/Hydroxyglut_hydro"/>
</dbReference>
<reference evidence="5" key="1">
    <citation type="submission" date="2012-03" db="EMBL/GenBank/DDBJ databases">
        <title>Complete genome of Caldisphaera lagunensis DSM 15908.</title>
        <authorList>
            <person name="Lucas S."/>
            <person name="Copeland A."/>
            <person name="Lapidus A."/>
            <person name="Glavina del Rio T."/>
            <person name="Dalin E."/>
            <person name="Tice H."/>
            <person name="Bruce D."/>
            <person name="Goodwin L."/>
            <person name="Pitluck S."/>
            <person name="Peters L."/>
            <person name="Mikhailova N."/>
            <person name="Teshima H."/>
            <person name="Kyrpides N."/>
            <person name="Mavromatis K."/>
            <person name="Ivanova N."/>
            <person name="Brettin T."/>
            <person name="Detter J.C."/>
            <person name="Han C."/>
            <person name="Larimer F."/>
            <person name="Land M."/>
            <person name="Hauser L."/>
            <person name="Markowitz V."/>
            <person name="Cheng J.-F."/>
            <person name="Hugenholtz P."/>
            <person name="Woyke T."/>
            <person name="Wu D."/>
            <person name="Spring S."/>
            <person name="Schroeder M."/>
            <person name="Brambilla E."/>
            <person name="Klenk H.-P."/>
            <person name="Eisen J.A."/>
        </authorList>
    </citation>
    <scope>NUCLEOTIDE SEQUENCE [LARGE SCALE GENOMIC DNA]</scope>
    <source>
        <strain evidence="5">DSM 15908 / JCM 11604 / IC-154</strain>
    </source>
</reference>
<dbReference type="eggNOG" id="arCOG00497">
    <property type="taxonomic scope" value="Archaea"/>
</dbReference>
<dbReference type="InterPro" id="IPR050114">
    <property type="entry name" value="UPF0173_UPF0282_UlaG_hydrolase"/>
</dbReference>
<dbReference type="InterPro" id="IPR022877">
    <property type="entry name" value="UPF0173"/>
</dbReference>
<dbReference type="HOGENOM" id="CLU_070010_4_0_2"/>
<name>L0AB14_CALLD</name>
<dbReference type="InParanoid" id="L0AB14"/>
<sequence length="231" mass="25368">MSKMGSLIYYGHSAFEINSDGKKILIDPWITNPKSVTKPEKFKDVDLIVLTHGHDDHIGDTLEIMKNNPKSKVVAIFELANYIAEKLNDEHRAIGGNMGGPIIVDNIKIALVPANHSSEGYGAPTGAVIITKEGTIYHAGDTGITSEMQLIGEIYKPDIALLPIGGHFTMDHNEAAKAVEMIKPKVAIPMHYGTFPVLYGDPEEFRKIVISRGLNTNVVILKPGDKYEFNF</sequence>
<dbReference type="Pfam" id="PF13483">
    <property type="entry name" value="Lactamase_B_3"/>
    <property type="match status" value="1"/>
</dbReference>
<dbReference type="NCBIfam" id="NF001911">
    <property type="entry name" value="PRK00685.1"/>
    <property type="match status" value="1"/>
</dbReference>
<dbReference type="HAMAP" id="MF_00457">
    <property type="entry name" value="UPF0173"/>
    <property type="match status" value="1"/>
</dbReference>
<proteinExistence type="inferred from homology"/>
<dbReference type="GO" id="GO:0016787">
    <property type="term" value="F:hydrolase activity"/>
    <property type="evidence" value="ECO:0007669"/>
    <property type="project" value="UniProtKB-UniRule"/>
</dbReference>
<dbReference type="Proteomes" id="UP000010469">
    <property type="component" value="Chromosome"/>
</dbReference>
<gene>
    <name evidence="4" type="ordered locus">Calag_1362</name>
</gene>
<dbReference type="PANTHER" id="PTHR43546">
    <property type="entry name" value="UPF0173 METAL-DEPENDENT HYDROLASE MJ1163-RELATED"/>
    <property type="match status" value="1"/>
</dbReference>
<keyword evidence="1 2" id="KW-0378">Hydrolase</keyword>
<dbReference type="KEGG" id="clg:Calag_1362"/>
<evidence type="ECO:0000259" key="3">
    <source>
        <dbReference type="SMART" id="SM00849"/>
    </source>
</evidence>
<dbReference type="SUPFAM" id="SSF56281">
    <property type="entry name" value="Metallo-hydrolase/oxidoreductase"/>
    <property type="match status" value="1"/>
</dbReference>
<dbReference type="FunCoup" id="L0AB14">
    <property type="interactions" value="8"/>
</dbReference>
<accession>L0AB14</accession>
<dbReference type="InterPro" id="IPR001279">
    <property type="entry name" value="Metallo-B-lactamas"/>
</dbReference>
<dbReference type="Gene3D" id="3.60.15.10">
    <property type="entry name" value="Ribonuclease Z/Hydroxyacylglutathione hydrolase-like"/>
    <property type="match status" value="1"/>
</dbReference>
<keyword evidence="5" id="KW-1185">Reference proteome</keyword>
<dbReference type="AlphaFoldDB" id="L0AB14"/>
<dbReference type="PANTHER" id="PTHR43546:SF3">
    <property type="entry name" value="UPF0173 METAL-DEPENDENT HYDROLASE MJ1163"/>
    <property type="match status" value="1"/>
</dbReference>
<protein>
    <recommendedName>
        <fullName evidence="2">UPF0173 metal-dependent hydrolase Calag_1362</fullName>
    </recommendedName>
</protein>
<organism evidence="4 5">
    <name type="scientific">Caldisphaera lagunensis (strain DSM 15908 / JCM 11604 / ANMR 0165 / IC-154)</name>
    <dbReference type="NCBI Taxonomy" id="1056495"/>
    <lineage>
        <taxon>Archaea</taxon>
        <taxon>Thermoproteota</taxon>
        <taxon>Thermoprotei</taxon>
        <taxon>Acidilobales</taxon>
        <taxon>Caldisphaeraceae</taxon>
        <taxon>Caldisphaera</taxon>
    </lineage>
</organism>
<dbReference type="EMBL" id="CP003378">
    <property type="protein sequence ID" value="AFZ71071.1"/>
    <property type="molecule type" value="Genomic_DNA"/>
</dbReference>
<comment type="similarity">
    <text evidence="2">Belongs to the UPF0173 family.</text>
</comment>
<evidence type="ECO:0000313" key="4">
    <source>
        <dbReference type="EMBL" id="AFZ71071.1"/>
    </source>
</evidence>
<dbReference type="SMART" id="SM00849">
    <property type="entry name" value="Lactamase_B"/>
    <property type="match status" value="1"/>
</dbReference>